<organism evidence="2 3">
    <name type="scientific">Sphingobacterium spiritivorum ATCC 33300</name>
    <dbReference type="NCBI Taxonomy" id="525372"/>
    <lineage>
        <taxon>Bacteria</taxon>
        <taxon>Pseudomonadati</taxon>
        <taxon>Bacteroidota</taxon>
        <taxon>Sphingobacteriia</taxon>
        <taxon>Sphingobacteriales</taxon>
        <taxon>Sphingobacteriaceae</taxon>
        <taxon>Sphingobacterium</taxon>
    </lineage>
</organism>
<evidence type="ECO:0000313" key="3">
    <source>
        <dbReference type="Proteomes" id="UP000006241"/>
    </source>
</evidence>
<dbReference type="Proteomes" id="UP000006241">
    <property type="component" value="Unassembled WGS sequence"/>
</dbReference>
<proteinExistence type="predicted"/>
<protein>
    <submittedName>
        <fullName evidence="2">Uncharacterized protein</fullName>
    </submittedName>
</protein>
<feature type="compositionally biased region" description="Polar residues" evidence="1">
    <location>
        <begin position="28"/>
        <end position="43"/>
    </location>
</feature>
<dbReference type="HOGENOM" id="CLU_3239780_0_0_10"/>
<evidence type="ECO:0000313" key="2">
    <source>
        <dbReference type="EMBL" id="EEI90188.1"/>
    </source>
</evidence>
<reference evidence="2 3" key="1">
    <citation type="submission" date="2009-01" db="EMBL/GenBank/DDBJ databases">
        <authorList>
            <person name="Qin X."/>
            <person name="Bachman B."/>
            <person name="Battles P."/>
            <person name="Bell A."/>
            <person name="Bess C."/>
            <person name="Bickham C."/>
            <person name="Chaboub L."/>
            <person name="Chen D."/>
            <person name="Coyle M."/>
            <person name="Deiros D.R."/>
            <person name="Dinh H."/>
            <person name="Forbes L."/>
            <person name="Fowler G."/>
            <person name="Francisco L."/>
            <person name="Fu Q."/>
            <person name="Gubbala S."/>
            <person name="Hale W."/>
            <person name="Han Y."/>
            <person name="Hemphill L."/>
            <person name="Highlander S.K."/>
            <person name="Hirani K."/>
            <person name="Hogues M."/>
            <person name="Jackson L."/>
            <person name="Jakkamsetti A."/>
            <person name="Javaid M."/>
            <person name="Jiang H."/>
            <person name="Korchina V."/>
            <person name="Kovar C."/>
            <person name="Lara F."/>
            <person name="Lee S."/>
            <person name="Mata R."/>
            <person name="Mathew T."/>
            <person name="Moen C."/>
            <person name="Morales K."/>
            <person name="Munidasa M."/>
            <person name="Nazareth L."/>
            <person name="Ngo R."/>
            <person name="Nguyen L."/>
            <person name="Okwuonu G."/>
            <person name="Ongeri F."/>
            <person name="Patil S."/>
            <person name="Petrosino J."/>
            <person name="Pham C."/>
            <person name="Pham P."/>
            <person name="Pu L.-L."/>
            <person name="Puazo M."/>
            <person name="Raj R."/>
            <person name="Reid J."/>
            <person name="Rouhana J."/>
            <person name="Saada N."/>
            <person name="Shang Y."/>
            <person name="Simmons D."/>
            <person name="Thornton R."/>
            <person name="Warren J."/>
            <person name="Weissenberger G."/>
            <person name="Zhang J."/>
            <person name="Zhang L."/>
            <person name="Zhou C."/>
            <person name="Zhu D."/>
            <person name="Muzny D."/>
            <person name="Worley K."/>
            <person name="Gibbs R."/>
        </authorList>
    </citation>
    <scope>NUCLEOTIDE SEQUENCE [LARGE SCALE GENOMIC DNA]</scope>
    <source>
        <strain evidence="2 3">ATCC 33300</strain>
    </source>
</reference>
<dbReference type="AlphaFoldDB" id="C2G3I3"/>
<name>C2G3I3_SPHSI</name>
<evidence type="ECO:0000256" key="1">
    <source>
        <dbReference type="SAM" id="MobiDB-lite"/>
    </source>
</evidence>
<comment type="caution">
    <text evidence="2">The sequence shown here is derived from an EMBL/GenBank/DDBJ whole genome shotgun (WGS) entry which is preliminary data.</text>
</comment>
<accession>C2G3I3</accession>
<dbReference type="EMBL" id="ACHB01000092">
    <property type="protein sequence ID" value="EEI90188.1"/>
    <property type="molecule type" value="Genomic_DNA"/>
</dbReference>
<feature type="region of interest" description="Disordered" evidence="1">
    <location>
        <begin position="14"/>
        <end position="43"/>
    </location>
</feature>
<gene>
    <name evidence="2" type="ORF">HMPREF0765_4139</name>
</gene>
<sequence length="43" mass="4841">MKCRRRLFLSVNNNKMSSFGDKSEEMDNSSPNKAGLDNANNYG</sequence>